<protein>
    <submittedName>
        <fullName evidence="4">Flagellum-specific peptidoglycan hydrolase FlgJ</fullName>
    </submittedName>
</protein>
<dbReference type="Gene3D" id="4.10.80.30">
    <property type="entry name" value="DNA polymerase, domain 6"/>
    <property type="match status" value="1"/>
</dbReference>
<name>A0ABT9YTZ3_9STRE</name>
<sequence length="225" mass="25469">MSIKTSNMAKKRNILNLKKWGKIRPRKKLKKQVKRRLQVFGVLLCLLFAGLWIRRQVILQAEQTAFEQADPNAFIEIVGKSAQEIAGKNDLYASVMVAQAILESDWGKSQLTVEANNLFGIKGEYWGQSYEIETAEDDGTGNLYTVLAPFRKYPTYHASLKDNAKLLRHGLIGAPDFYAGTWKSNTTSYHDATAYLQGRYATDTSYASKLNAIIEQYGLTRFDEE</sequence>
<accession>A0ABT9YTZ3</accession>
<keyword evidence="2 4" id="KW-0378">Hydrolase</keyword>
<dbReference type="PANTHER" id="PTHR33308:SF9">
    <property type="entry name" value="PEPTIDOGLYCAN HYDROLASE FLGJ"/>
    <property type="match status" value="1"/>
</dbReference>
<dbReference type="InterPro" id="IPR051056">
    <property type="entry name" value="Glycosyl_Hydrolase_73"/>
</dbReference>
<proteinExistence type="inferred from homology"/>
<evidence type="ECO:0000256" key="2">
    <source>
        <dbReference type="ARBA" id="ARBA00022801"/>
    </source>
</evidence>
<organism evidence="4 5">
    <name type="scientific">Streptococcus moroccensis</name>
    <dbReference type="NCBI Taxonomy" id="1451356"/>
    <lineage>
        <taxon>Bacteria</taxon>
        <taxon>Bacillati</taxon>
        <taxon>Bacillota</taxon>
        <taxon>Bacilli</taxon>
        <taxon>Lactobacillales</taxon>
        <taxon>Streptococcaceae</taxon>
        <taxon>Streptococcus</taxon>
    </lineage>
</organism>
<comment type="similarity">
    <text evidence="1">Belongs to the glycosyl hydrolase 73 family.</text>
</comment>
<evidence type="ECO:0000256" key="1">
    <source>
        <dbReference type="ARBA" id="ARBA00010266"/>
    </source>
</evidence>
<dbReference type="Proteomes" id="UP001223079">
    <property type="component" value="Unassembled WGS sequence"/>
</dbReference>
<dbReference type="Pfam" id="PF01832">
    <property type="entry name" value="Glucosaminidase"/>
    <property type="match status" value="1"/>
</dbReference>
<dbReference type="PRINTS" id="PR01002">
    <property type="entry name" value="FLGFLGJ"/>
</dbReference>
<keyword evidence="5" id="KW-1185">Reference proteome</keyword>
<dbReference type="Gene3D" id="1.10.530.10">
    <property type="match status" value="1"/>
</dbReference>
<feature type="domain" description="Mannosyl-glycoprotein endo-beta-N-acetylglucosamidase-like" evidence="3">
    <location>
        <begin position="63"/>
        <end position="223"/>
    </location>
</feature>
<dbReference type="PANTHER" id="PTHR33308">
    <property type="entry name" value="PEPTIDOGLYCAN HYDROLASE FLGJ"/>
    <property type="match status" value="1"/>
</dbReference>
<evidence type="ECO:0000313" key="5">
    <source>
        <dbReference type="Proteomes" id="UP001223079"/>
    </source>
</evidence>
<evidence type="ECO:0000259" key="3">
    <source>
        <dbReference type="SMART" id="SM00047"/>
    </source>
</evidence>
<gene>
    <name evidence="4" type="ORF">J2S23_001957</name>
</gene>
<dbReference type="EMBL" id="JAUSTM010000025">
    <property type="protein sequence ID" value="MDQ0223382.1"/>
    <property type="molecule type" value="Genomic_DNA"/>
</dbReference>
<dbReference type="SMART" id="SM00047">
    <property type="entry name" value="LYZ2"/>
    <property type="match status" value="1"/>
</dbReference>
<evidence type="ECO:0000313" key="4">
    <source>
        <dbReference type="EMBL" id="MDQ0223382.1"/>
    </source>
</evidence>
<comment type="caution">
    <text evidence="4">The sequence shown here is derived from an EMBL/GenBank/DDBJ whole genome shotgun (WGS) entry which is preliminary data.</text>
</comment>
<dbReference type="GO" id="GO:0016787">
    <property type="term" value="F:hydrolase activity"/>
    <property type="evidence" value="ECO:0007669"/>
    <property type="project" value="UniProtKB-KW"/>
</dbReference>
<reference evidence="4 5" key="1">
    <citation type="submission" date="2023-07" db="EMBL/GenBank/DDBJ databases">
        <title>Genomic Encyclopedia of Type Strains, Phase IV (KMG-IV): sequencing the most valuable type-strain genomes for metagenomic binning, comparative biology and taxonomic classification.</title>
        <authorList>
            <person name="Goeker M."/>
        </authorList>
    </citation>
    <scope>NUCLEOTIDE SEQUENCE [LARGE SCALE GENOMIC DNA]</scope>
    <source>
        <strain evidence="4 5">DSM 105143</strain>
    </source>
</reference>
<dbReference type="InterPro" id="IPR002901">
    <property type="entry name" value="MGlyc_endo_b_GlcNAc-like_dom"/>
</dbReference>